<proteinExistence type="predicted"/>
<accession>A0A3E0U762</accession>
<evidence type="ECO:0008006" key="3">
    <source>
        <dbReference type="Google" id="ProtNLM"/>
    </source>
</evidence>
<organism evidence="1 2">
    <name type="scientific">Thalassotalea euphylliae</name>
    <dbReference type="NCBI Taxonomy" id="1655234"/>
    <lineage>
        <taxon>Bacteria</taxon>
        <taxon>Pseudomonadati</taxon>
        <taxon>Pseudomonadota</taxon>
        <taxon>Gammaproteobacteria</taxon>
        <taxon>Alteromonadales</taxon>
        <taxon>Colwelliaceae</taxon>
        <taxon>Thalassotalea</taxon>
    </lineage>
</organism>
<comment type="caution">
    <text evidence="1">The sequence shown here is derived from an EMBL/GenBank/DDBJ whole genome shotgun (WGS) entry which is preliminary data.</text>
</comment>
<evidence type="ECO:0000313" key="1">
    <source>
        <dbReference type="EMBL" id="REL32393.1"/>
    </source>
</evidence>
<dbReference type="SUPFAM" id="SSF53850">
    <property type="entry name" value="Periplasmic binding protein-like II"/>
    <property type="match status" value="1"/>
</dbReference>
<keyword evidence="2" id="KW-1185">Reference proteome</keyword>
<protein>
    <recommendedName>
        <fullName evidence="3">LysR substrate-binding domain-containing protein</fullName>
    </recommendedName>
</protein>
<gene>
    <name evidence="1" type="ORF">DXX94_17675</name>
</gene>
<dbReference type="Proteomes" id="UP000256899">
    <property type="component" value="Unassembled WGS sequence"/>
</dbReference>
<dbReference type="AlphaFoldDB" id="A0A3E0U762"/>
<dbReference type="EMBL" id="QUOT01000001">
    <property type="protein sequence ID" value="REL32393.1"/>
    <property type="molecule type" value="Genomic_DNA"/>
</dbReference>
<sequence length="190" mass="21522">MAELFETTNLNPKLFFSPAKRAEYLFKVGKCGGFFVSSSDFPTQIDRYDIVYVPEPIMNVDVDAFVLKEGVCSAEHSCLSSLVKSQVLGVFRSHALFKYLQTKTRASIVEITLLDQGVKMLEQSRLDVLVIPNVIIETRGLSKVESVASVELYLWLDKKHAPYVNEISSQIRRLKTEPLWKSIFHTNNSS</sequence>
<name>A0A3E0U762_9GAMM</name>
<reference evidence="2" key="1">
    <citation type="submission" date="2018-08" db="EMBL/GenBank/DDBJ databases">
        <title>Thalassotalea euphylliae genome.</title>
        <authorList>
            <person name="Summers S."/>
            <person name="Rice S.A."/>
            <person name="Freckelton M.L."/>
            <person name="Nedved B.T."/>
            <person name="Hadfield M.G."/>
        </authorList>
    </citation>
    <scope>NUCLEOTIDE SEQUENCE [LARGE SCALE GENOMIC DNA]</scope>
    <source>
        <strain evidence="2">H3</strain>
    </source>
</reference>
<evidence type="ECO:0000313" key="2">
    <source>
        <dbReference type="Proteomes" id="UP000256899"/>
    </source>
</evidence>